<dbReference type="EMBL" id="JAPMOU010000018">
    <property type="protein sequence ID" value="MDE1463217.1"/>
    <property type="molecule type" value="Genomic_DNA"/>
</dbReference>
<dbReference type="PANTHER" id="PTHR30189">
    <property type="entry name" value="LPS-ASSEMBLY PROTEIN"/>
    <property type="match status" value="1"/>
</dbReference>
<proteinExistence type="inferred from homology"/>
<feature type="signal peptide" evidence="4">
    <location>
        <begin position="1"/>
        <end position="31"/>
    </location>
</feature>
<evidence type="ECO:0000256" key="3">
    <source>
        <dbReference type="ARBA" id="ARBA00023237"/>
    </source>
</evidence>
<keyword evidence="3 4" id="KW-0998">Cell outer membrane</keyword>
<feature type="domain" description="Organic solvent tolerance-like N-terminal" evidence="6">
    <location>
        <begin position="156"/>
        <end position="285"/>
    </location>
</feature>
<keyword evidence="1 4" id="KW-0732">Signal</keyword>
<evidence type="ECO:0000256" key="1">
    <source>
        <dbReference type="ARBA" id="ARBA00022729"/>
    </source>
</evidence>
<sequence length="940" mass="106870" precursor="true">MAVKKLQFTNNIHWLLTTGLLAGSTSLTLYAAPQGGQNSEWHCLPGANGQGWNCNVQSKQPSAVKRAPRPPKKASAVDTSPVTLASQEEPASASPVHEDEVFGPLVLPQLDWVSLDQLTEEQRQQVAPHCSGAYIEPFRLGMDYQGNPADAPIYAEAQDSEYDQDGTAKFTGKVLIRQGYRQLQSDNATLHQNTDTAEFEGNVILREPNLLLVGQQAAVNLQSGRMDIKSARYLFHKNHSRGEATTITRREDELVVLESANYTTCPPDSNAWTLTGKDITLNKFTGFGSAKHATIRVAGIPVFYTPYIYFPIDDRRQSGFLAPTIGTSGDNGFDLTTPYYFNLAPNYDATLYPRYMAERGFLLEGESRYLTPNSSGEVGGAYLGSDDLKDGNRQAGEDRWYANWIHDQRLTDRWKFNIDYTKASDKDYFRDFGTSLEVSSQDNLNQAFKTVYNGGDSKHSWTFTTAVQKYQNMSNTSDDSYEKVPQFEFKGNLLADNGFEFDYLTDVTYFTRDKDWQYQGQVANRSPEDIENDVTRSIYGEGTNEFTNAKGTRFYAETGVKYKFEWPYAFVTPGLKLKHVQYRLSNLDREGFIPGDKVRNPFNLRYETNPSTTTPVFTLDSGLYFDRKVLFGETQFTQTLEPRALYVYSPERGDQEQNPVFDTSNNSFSYAQLWRDNRFSGYDRLGDANQIALGVTSRFIEDDGFERFRIGTGQIFYFKDREVLLDPNHFDTANNPSNDVNVDESTRRYLDDQKASTSPLASELVWNITSALSFKQDWIYNTNEGRNEEFASSLRYHPDYNRLLNFSYRFRDQVDRTRKDENGNAIPGQFADGDIEQADLSFIWPVASNWSALGRWNYDVTNSRRLEAMFGAEYDSCCYKIRFIGRQWIDGDDDIDNAETDSGVFVQFVMKGLGNLFGSKVEGFLEGIDGYREREERNKL</sequence>
<dbReference type="InterPro" id="IPR050218">
    <property type="entry name" value="LptD"/>
</dbReference>
<evidence type="ECO:0000256" key="4">
    <source>
        <dbReference type="HAMAP-Rule" id="MF_01411"/>
    </source>
</evidence>
<name>A0ABT5UA91_9GAMM</name>
<comment type="subunit">
    <text evidence="4">Component of the lipopolysaccharide transport and assembly complex. Interacts with LptE and LptA.</text>
</comment>
<evidence type="ECO:0000256" key="5">
    <source>
        <dbReference type="SAM" id="MobiDB-lite"/>
    </source>
</evidence>
<feature type="region of interest" description="Disordered" evidence="5">
    <location>
        <begin position="55"/>
        <end position="96"/>
    </location>
</feature>
<comment type="subcellular location">
    <subcellularLocation>
        <location evidence="4">Cell outer membrane</location>
    </subcellularLocation>
</comment>
<dbReference type="HAMAP" id="MF_01411">
    <property type="entry name" value="LPS_assembly_LptD"/>
    <property type="match status" value="1"/>
</dbReference>
<organism evidence="8 9">
    <name type="scientific">Spartinivicinus poritis</name>
    <dbReference type="NCBI Taxonomy" id="2994640"/>
    <lineage>
        <taxon>Bacteria</taxon>
        <taxon>Pseudomonadati</taxon>
        <taxon>Pseudomonadota</taxon>
        <taxon>Gammaproteobacteria</taxon>
        <taxon>Oceanospirillales</taxon>
        <taxon>Zooshikellaceae</taxon>
        <taxon>Spartinivicinus</taxon>
    </lineage>
</organism>
<gene>
    <name evidence="4" type="primary">lptD</name>
    <name evidence="8" type="ORF">ORQ98_14720</name>
</gene>
<comment type="similarity">
    <text evidence="4">Belongs to the LptD family.</text>
</comment>
<keyword evidence="9" id="KW-1185">Reference proteome</keyword>
<dbReference type="PANTHER" id="PTHR30189:SF1">
    <property type="entry name" value="LPS-ASSEMBLY PROTEIN LPTD"/>
    <property type="match status" value="1"/>
</dbReference>
<evidence type="ECO:0000256" key="2">
    <source>
        <dbReference type="ARBA" id="ARBA00023136"/>
    </source>
</evidence>
<comment type="caution">
    <text evidence="4">Lacks conserved residue(s) required for the propagation of feature annotation.</text>
</comment>
<comment type="caution">
    <text evidence="8">The sequence shown here is derived from an EMBL/GenBank/DDBJ whole genome shotgun (WGS) entry which is preliminary data.</text>
</comment>
<dbReference type="InterPro" id="IPR005653">
    <property type="entry name" value="OstA-like_N"/>
</dbReference>
<dbReference type="InterPro" id="IPR007543">
    <property type="entry name" value="LptD_C"/>
</dbReference>
<evidence type="ECO:0000313" key="9">
    <source>
        <dbReference type="Proteomes" id="UP001528823"/>
    </source>
</evidence>
<comment type="function">
    <text evidence="4">Together with LptE, is involved in the assembly of lipopolysaccharide (LPS) at the surface of the outer membrane.</text>
</comment>
<evidence type="ECO:0000259" key="6">
    <source>
        <dbReference type="Pfam" id="PF03968"/>
    </source>
</evidence>
<dbReference type="RefSeq" id="WP_274689559.1">
    <property type="nucleotide sequence ID" value="NZ_JAPMOU010000018.1"/>
</dbReference>
<dbReference type="Pfam" id="PF04453">
    <property type="entry name" value="LptD"/>
    <property type="match status" value="1"/>
</dbReference>
<reference evidence="8 9" key="1">
    <citation type="submission" date="2022-11" db="EMBL/GenBank/DDBJ databases">
        <title>Spartinivicinus poritis sp. nov., isolated from scleractinian coral Porites lutea.</title>
        <authorList>
            <person name="Zhang G."/>
            <person name="Cai L."/>
            <person name="Wei Q."/>
        </authorList>
    </citation>
    <scope>NUCLEOTIDE SEQUENCE [LARGE SCALE GENOMIC DNA]</scope>
    <source>
        <strain evidence="8 9">A2-2</strain>
    </source>
</reference>
<evidence type="ECO:0000313" key="8">
    <source>
        <dbReference type="EMBL" id="MDE1463217.1"/>
    </source>
</evidence>
<dbReference type="Pfam" id="PF03968">
    <property type="entry name" value="LptD_N"/>
    <property type="match status" value="1"/>
</dbReference>
<dbReference type="InterPro" id="IPR020889">
    <property type="entry name" value="LipoPS_assembly_LptD"/>
</dbReference>
<dbReference type="Gene3D" id="2.60.450.10">
    <property type="entry name" value="Lipopolysaccharide (LPS) transport protein A like domain"/>
    <property type="match status" value="1"/>
</dbReference>
<dbReference type="Proteomes" id="UP001528823">
    <property type="component" value="Unassembled WGS sequence"/>
</dbReference>
<protein>
    <recommendedName>
        <fullName evidence="4">LPS-assembly protein LptD</fullName>
    </recommendedName>
</protein>
<feature type="chain" id="PRO_5044924734" description="LPS-assembly protein LptD" evidence="4">
    <location>
        <begin position="32"/>
        <end position="940"/>
    </location>
</feature>
<accession>A0ABT5UA91</accession>
<evidence type="ECO:0000259" key="7">
    <source>
        <dbReference type="Pfam" id="PF04453"/>
    </source>
</evidence>
<feature type="domain" description="LptD C-terminal" evidence="7">
    <location>
        <begin position="398"/>
        <end position="850"/>
    </location>
</feature>
<keyword evidence="2 4" id="KW-0472">Membrane</keyword>
<feature type="compositionally biased region" description="Polar residues" evidence="5">
    <location>
        <begin position="77"/>
        <end position="86"/>
    </location>
</feature>